<evidence type="ECO:0000313" key="8">
    <source>
        <dbReference type="EMBL" id="TWU17574.1"/>
    </source>
</evidence>
<name>A0A5C6C2U5_9BACT</name>
<protein>
    <recommendedName>
        <fullName evidence="1">non-specific serine/threonine protein kinase</fullName>
        <ecNumber evidence="1">2.7.11.1</ecNumber>
    </recommendedName>
</protein>
<evidence type="ECO:0000313" key="9">
    <source>
        <dbReference type="Proteomes" id="UP000316304"/>
    </source>
</evidence>
<dbReference type="GO" id="GO:0004674">
    <property type="term" value="F:protein serine/threonine kinase activity"/>
    <property type="evidence" value="ECO:0007669"/>
    <property type="project" value="UniProtKB-EC"/>
</dbReference>
<reference evidence="8 9" key="1">
    <citation type="submission" date="2019-02" db="EMBL/GenBank/DDBJ databases">
        <title>Deep-cultivation of Planctomycetes and their phenomic and genomic characterization uncovers novel biology.</title>
        <authorList>
            <person name="Wiegand S."/>
            <person name="Jogler M."/>
            <person name="Boedeker C."/>
            <person name="Pinto D."/>
            <person name="Vollmers J."/>
            <person name="Rivas-Marin E."/>
            <person name="Kohn T."/>
            <person name="Peeters S.H."/>
            <person name="Heuer A."/>
            <person name="Rast P."/>
            <person name="Oberbeckmann S."/>
            <person name="Bunk B."/>
            <person name="Jeske O."/>
            <person name="Meyerdierks A."/>
            <person name="Storesund J.E."/>
            <person name="Kallscheuer N."/>
            <person name="Luecker S."/>
            <person name="Lage O.M."/>
            <person name="Pohl T."/>
            <person name="Merkel B.J."/>
            <person name="Hornburger P."/>
            <person name="Mueller R.-W."/>
            <person name="Bruemmer F."/>
            <person name="Labrenz M."/>
            <person name="Spormann A.M."/>
            <person name="Op Den Camp H."/>
            <person name="Overmann J."/>
            <person name="Amann R."/>
            <person name="Jetten M.S.M."/>
            <person name="Mascher T."/>
            <person name="Medema M.H."/>
            <person name="Devos D.P."/>
            <person name="Kaster A.-K."/>
            <person name="Ovreas L."/>
            <person name="Rohde M."/>
            <person name="Galperin M.Y."/>
            <person name="Jogler C."/>
        </authorList>
    </citation>
    <scope>NUCLEOTIDE SEQUENCE [LARGE SCALE GENOMIC DNA]</scope>
    <source>
        <strain evidence="8 9">Pla52o</strain>
    </source>
</reference>
<evidence type="ECO:0000256" key="4">
    <source>
        <dbReference type="ARBA" id="ARBA00022737"/>
    </source>
</evidence>
<organism evidence="8 9">
    <name type="scientific">Novipirellula galeiformis</name>
    <dbReference type="NCBI Taxonomy" id="2528004"/>
    <lineage>
        <taxon>Bacteria</taxon>
        <taxon>Pseudomonadati</taxon>
        <taxon>Planctomycetota</taxon>
        <taxon>Planctomycetia</taxon>
        <taxon>Pirellulales</taxon>
        <taxon>Pirellulaceae</taxon>
        <taxon>Novipirellula</taxon>
    </lineage>
</organism>
<dbReference type="AlphaFoldDB" id="A0A5C6C2U5"/>
<dbReference type="InterPro" id="IPR014774">
    <property type="entry name" value="KaiC-like_dom"/>
</dbReference>
<keyword evidence="6" id="KW-0378">Hydrolase</keyword>
<dbReference type="EMBL" id="SJPT01000011">
    <property type="protein sequence ID" value="TWU17574.1"/>
    <property type="molecule type" value="Genomic_DNA"/>
</dbReference>
<dbReference type="EC" id="2.7.11.1" evidence="1"/>
<dbReference type="PANTHER" id="PTHR42926:SF1">
    <property type="entry name" value="CIRCADIAN CLOCK OSCILLATOR PROTEIN KAIC 1"/>
    <property type="match status" value="1"/>
</dbReference>
<evidence type="ECO:0000256" key="5">
    <source>
        <dbReference type="ARBA" id="ARBA00022777"/>
    </source>
</evidence>
<dbReference type="PIRSF" id="PIRSF039117">
    <property type="entry name" value="KaiC"/>
    <property type="match status" value="1"/>
</dbReference>
<feature type="domain" description="KaiC" evidence="7">
    <location>
        <begin position="251"/>
        <end position="488"/>
    </location>
</feature>
<dbReference type="CDD" id="cd19488">
    <property type="entry name" value="KaiC-like_N"/>
    <property type="match status" value="1"/>
</dbReference>
<keyword evidence="9" id="KW-1185">Reference proteome</keyword>
<gene>
    <name evidence="8" type="primary">kaiC</name>
    <name evidence="8" type="ORF">Pla52o_51300</name>
</gene>
<keyword evidence="2" id="KW-0597">Phosphoprotein</keyword>
<comment type="caution">
    <text evidence="8">The sequence shown here is derived from an EMBL/GenBank/DDBJ whole genome shotgun (WGS) entry which is preliminary data.</text>
</comment>
<dbReference type="InterPro" id="IPR010624">
    <property type="entry name" value="KaiC_dom"/>
</dbReference>
<dbReference type="GO" id="GO:0005524">
    <property type="term" value="F:ATP binding"/>
    <property type="evidence" value="ECO:0007669"/>
    <property type="project" value="InterPro"/>
</dbReference>
<dbReference type="Gene3D" id="3.40.50.300">
    <property type="entry name" value="P-loop containing nucleotide triphosphate hydrolases"/>
    <property type="match status" value="2"/>
</dbReference>
<dbReference type="Pfam" id="PF06745">
    <property type="entry name" value="ATPase"/>
    <property type="match status" value="2"/>
</dbReference>
<dbReference type="PANTHER" id="PTHR42926">
    <property type="match status" value="1"/>
</dbReference>
<evidence type="ECO:0000259" key="7">
    <source>
        <dbReference type="PROSITE" id="PS51146"/>
    </source>
</evidence>
<sequence length="507" mass="55835">MNLSEQPIDRRISTGIASLDVIMNGGLTENRLYLIEGSPGTGKTTLSMQFLLDGVRKGETGLYVTLSETKRELEGIARSHGWSLDGIEIYELVDPSESIESQAQYTMFEPSEIELGSTIQGVLKKVKDLNPSRVVLDSLSEMRLLSQGPLRYRRQILALKQFFVGRNCTTLMLDDHGGSESDQQLQSIAHGVIRLEQLLSDYGGERRRLRIIKHRGCDFIGGTHDVQLTRGGMKVFPRKTFEPVDGIVSEQQRSSGNEALDELLGGGLMAGTSALLLGPAGVGKSSTVTQYAVAAAERGERAVFFQFEESRHALMSRSKGLGLDLQKYIDAGLIAIHHLTPGEVTPSEFADCIRKAVEPDDQGRAVSVVSIDSLNGYLNSMPHEKFLTIQLHDLLQYLGRRGIVTLVVVAQHGMLGQSMQTPVDTSYLADSVILFRYFEAAGEIRQAISVVKKRTGSHERTIREFKLSDHGLVVGPPLREFRGVLAGTPEYVGDQQRLLQRKGRTNA</sequence>
<dbReference type="GO" id="GO:0016787">
    <property type="term" value="F:hydrolase activity"/>
    <property type="evidence" value="ECO:0007669"/>
    <property type="project" value="UniProtKB-KW"/>
</dbReference>
<accession>A0A5C6C2U5</accession>
<keyword evidence="5 8" id="KW-0418">Kinase</keyword>
<dbReference type="PRINTS" id="PR01874">
    <property type="entry name" value="DNAREPAIRADA"/>
</dbReference>
<evidence type="ECO:0000256" key="2">
    <source>
        <dbReference type="ARBA" id="ARBA00022553"/>
    </source>
</evidence>
<dbReference type="OrthoDB" id="9783783at2"/>
<evidence type="ECO:0000256" key="6">
    <source>
        <dbReference type="ARBA" id="ARBA00022801"/>
    </source>
</evidence>
<dbReference type="InterPro" id="IPR027417">
    <property type="entry name" value="P-loop_NTPase"/>
</dbReference>
<dbReference type="InterPro" id="IPR051347">
    <property type="entry name" value="Circadian_clock_KaiC-rel"/>
</dbReference>
<dbReference type="SUPFAM" id="SSF52540">
    <property type="entry name" value="P-loop containing nucleoside triphosphate hydrolases"/>
    <property type="match status" value="2"/>
</dbReference>
<evidence type="ECO:0000256" key="1">
    <source>
        <dbReference type="ARBA" id="ARBA00012513"/>
    </source>
</evidence>
<dbReference type="InterPro" id="IPR030665">
    <property type="entry name" value="KaiC"/>
</dbReference>
<keyword evidence="3 8" id="KW-0808">Transferase</keyword>
<evidence type="ECO:0000256" key="3">
    <source>
        <dbReference type="ARBA" id="ARBA00022679"/>
    </source>
</evidence>
<keyword evidence="4" id="KW-0677">Repeat</keyword>
<proteinExistence type="predicted"/>
<dbReference type="RefSeq" id="WP_146597058.1">
    <property type="nucleotide sequence ID" value="NZ_SJPT01000011.1"/>
</dbReference>
<feature type="domain" description="KaiC" evidence="7">
    <location>
        <begin position="10"/>
        <end position="249"/>
    </location>
</feature>
<dbReference type="PROSITE" id="PS51146">
    <property type="entry name" value="KAIC"/>
    <property type="match status" value="2"/>
</dbReference>
<dbReference type="Proteomes" id="UP000316304">
    <property type="component" value="Unassembled WGS sequence"/>
</dbReference>